<evidence type="ECO:0000256" key="11">
    <source>
        <dbReference type="SAM" id="MobiDB-lite"/>
    </source>
</evidence>
<dbReference type="InterPro" id="IPR036890">
    <property type="entry name" value="HATPase_C_sf"/>
</dbReference>
<dbReference type="SUPFAM" id="SSF47384">
    <property type="entry name" value="Homodimeric domain of signal transducing histidine kinase"/>
    <property type="match status" value="1"/>
</dbReference>
<accession>A0ABN1RPV1</accession>
<feature type="region of interest" description="Disordered" evidence="11">
    <location>
        <begin position="380"/>
        <end position="399"/>
    </location>
</feature>
<evidence type="ECO:0000256" key="5">
    <source>
        <dbReference type="ARBA" id="ARBA00022679"/>
    </source>
</evidence>
<comment type="catalytic activity">
    <reaction evidence="1">
        <text>ATP + protein L-histidine = ADP + protein N-phospho-L-histidine.</text>
        <dbReference type="EC" id="2.7.13.3"/>
    </reaction>
</comment>
<evidence type="ECO:0000256" key="6">
    <source>
        <dbReference type="ARBA" id="ARBA00022692"/>
    </source>
</evidence>
<dbReference type="PROSITE" id="PS50885">
    <property type="entry name" value="HAMP"/>
    <property type="match status" value="1"/>
</dbReference>
<dbReference type="InterPro" id="IPR004358">
    <property type="entry name" value="Sig_transdc_His_kin-like_C"/>
</dbReference>
<evidence type="ECO:0000259" key="14">
    <source>
        <dbReference type="PROSITE" id="PS50885"/>
    </source>
</evidence>
<dbReference type="Gene3D" id="3.30.565.10">
    <property type="entry name" value="Histidine kinase-like ATPase, C-terminal domain"/>
    <property type="match status" value="1"/>
</dbReference>
<evidence type="ECO:0000256" key="2">
    <source>
        <dbReference type="ARBA" id="ARBA00004236"/>
    </source>
</evidence>
<dbReference type="Pfam" id="PF00672">
    <property type="entry name" value="HAMP"/>
    <property type="match status" value="1"/>
</dbReference>
<evidence type="ECO:0000256" key="12">
    <source>
        <dbReference type="SAM" id="Phobius"/>
    </source>
</evidence>
<evidence type="ECO:0000313" key="16">
    <source>
        <dbReference type="Proteomes" id="UP001500665"/>
    </source>
</evidence>
<dbReference type="GO" id="GO:0005524">
    <property type="term" value="F:ATP binding"/>
    <property type="evidence" value="ECO:0007669"/>
    <property type="project" value="UniProtKB-KW"/>
</dbReference>
<evidence type="ECO:0000256" key="7">
    <source>
        <dbReference type="ARBA" id="ARBA00022777"/>
    </source>
</evidence>
<keyword evidence="7" id="KW-0418">Kinase</keyword>
<dbReference type="RefSeq" id="WP_344243748.1">
    <property type="nucleotide sequence ID" value="NZ_BAAAHH010000025.1"/>
</dbReference>
<evidence type="ECO:0000256" key="3">
    <source>
        <dbReference type="ARBA" id="ARBA00012438"/>
    </source>
</evidence>
<keyword evidence="4" id="KW-0597">Phosphoprotein</keyword>
<dbReference type="InterPro" id="IPR003660">
    <property type="entry name" value="HAMP_dom"/>
</dbReference>
<dbReference type="PANTHER" id="PTHR45436:SF5">
    <property type="entry name" value="SENSOR HISTIDINE KINASE TRCS"/>
    <property type="match status" value="1"/>
</dbReference>
<keyword evidence="8 12" id="KW-1133">Transmembrane helix</keyword>
<dbReference type="PROSITE" id="PS50109">
    <property type="entry name" value="HIS_KIN"/>
    <property type="match status" value="1"/>
</dbReference>
<protein>
    <recommendedName>
        <fullName evidence="3">histidine kinase</fullName>
        <ecNumber evidence="3">2.7.13.3</ecNumber>
    </recommendedName>
</protein>
<keyword evidence="10 12" id="KW-0472">Membrane</keyword>
<dbReference type="Pfam" id="PF00512">
    <property type="entry name" value="HisKA"/>
    <property type="match status" value="1"/>
</dbReference>
<keyword evidence="6 12" id="KW-0812">Transmembrane</keyword>
<dbReference type="CDD" id="cd00082">
    <property type="entry name" value="HisKA"/>
    <property type="match status" value="1"/>
</dbReference>
<proteinExistence type="predicted"/>
<dbReference type="SUPFAM" id="SSF55874">
    <property type="entry name" value="ATPase domain of HSP90 chaperone/DNA topoisomerase II/histidine kinase"/>
    <property type="match status" value="1"/>
</dbReference>
<organism evidence="15 16">
    <name type="scientific">Actinocorallia libanotica</name>
    <dbReference type="NCBI Taxonomy" id="46162"/>
    <lineage>
        <taxon>Bacteria</taxon>
        <taxon>Bacillati</taxon>
        <taxon>Actinomycetota</taxon>
        <taxon>Actinomycetes</taxon>
        <taxon>Streptosporangiales</taxon>
        <taxon>Thermomonosporaceae</taxon>
        <taxon>Actinocorallia</taxon>
    </lineage>
</organism>
<gene>
    <name evidence="15" type="ORF">GCM10009550_53730</name>
</gene>
<dbReference type="SUPFAM" id="SSF158472">
    <property type="entry name" value="HAMP domain-like"/>
    <property type="match status" value="1"/>
</dbReference>
<dbReference type="InterPro" id="IPR036097">
    <property type="entry name" value="HisK_dim/P_sf"/>
</dbReference>
<keyword evidence="5" id="KW-0808">Transferase</keyword>
<feature type="domain" description="Histidine kinase" evidence="13">
    <location>
        <begin position="168"/>
        <end position="378"/>
    </location>
</feature>
<name>A0ABN1RPV1_9ACTN</name>
<evidence type="ECO:0000259" key="13">
    <source>
        <dbReference type="PROSITE" id="PS50109"/>
    </source>
</evidence>
<dbReference type="EC" id="2.7.13.3" evidence="3"/>
<comment type="caution">
    <text evidence="15">The sequence shown here is derived from an EMBL/GenBank/DDBJ whole genome shotgun (WGS) entry which is preliminary data.</text>
</comment>
<dbReference type="PRINTS" id="PR00344">
    <property type="entry name" value="BCTRLSENSOR"/>
</dbReference>
<dbReference type="Gene3D" id="1.10.287.130">
    <property type="match status" value="1"/>
</dbReference>
<dbReference type="InterPro" id="IPR003594">
    <property type="entry name" value="HATPase_dom"/>
</dbReference>
<dbReference type="Gene3D" id="6.10.340.10">
    <property type="match status" value="1"/>
</dbReference>
<evidence type="ECO:0000313" key="15">
    <source>
        <dbReference type="EMBL" id="GAA0961317.1"/>
    </source>
</evidence>
<keyword evidence="15" id="KW-0547">Nucleotide-binding</keyword>
<keyword evidence="9" id="KW-0902">Two-component regulatory system</keyword>
<evidence type="ECO:0000256" key="10">
    <source>
        <dbReference type="ARBA" id="ARBA00023136"/>
    </source>
</evidence>
<evidence type="ECO:0000256" key="1">
    <source>
        <dbReference type="ARBA" id="ARBA00000085"/>
    </source>
</evidence>
<dbReference type="EMBL" id="BAAAHH010000025">
    <property type="protein sequence ID" value="GAA0961317.1"/>
    <property type="molecule type" value="Genomic_DNA"/>
</dbReference>
<comment type="subcellular location">
    <subcellularLocation>
        <location evidence="2">Cell membrane</location>
    </subcellularLocation>
</comment>
<evidence type="ECO:0000256" key="4">
    <source>
        <dbReference type="ARBA" id="ARBA00022553"/>
    </source>
</evidence>
<reference evidence="15 16" key="1">
    <citation type="journal article" date="2019" name="Int. J. Syst. Evol. Microbiol.">
        <title>The Global Catalogue of Microorganisms (GCM) 10K type strain sequencing project: providing services to taxonomists for standard genome sequencing and annotation.</title>
        <authorList>
            <consortium name="The Broad Institute Genomics Platform"/>
            <consortium name="The Broad Institute Genome Sequencing Center for Infectious Disease"/>
            <person name="Wu L."/>
            <person name="Ma J."/>
        </authorList>
    </citation>
    <scope>NUCLEOTIDE SEQUENCE [LARGE SCALE GENOMIC DNA]</scope>
    <source>
        <strain evidence="15 16">JCM 10696</strain>
    </source>
</reference>
<feature type="domain" description="HAMP" evidence="14">
    <location>
        <begin position="102"/>
        <end position="160"/>
    </location>
</feature>
<sequence>MTIRTRLTATFTALFLLAGMVLLGVTYLLVSAKVPTGAQIFKKEILGPDGAGGFSPESVPRTDVVRIKAAQEDVLGSILTQGAIGLVVVGAVAAALGWLIAGRLLQPLQRMTETARRIADAPAAGRGLHERIGLPGPRDEVKELADTFDLMLARLDASFDGQRRFIADASHELRTPLTLNRALLEVALRRADAPPEVRQLGETLLEINDRHERLVEGLLMLARSDAEMADRAYLDLADLAEHVAKELDHEGVEVVAELLEAPMMGDATLIERLVRNLLENAVRHNVPEGGWVRIGTAAGPDGAAVLTIANSGPPISPYEIPALFTPFHRGNRSRLHSPGAGLGLPIVRSIATAHSAVLRTDAPPSGGLTHTLTFPPVPEELRTPGEEDGVLVQAGVPTR</sequence>
<evidence type="ECO:0000256" key="9">
    <source>
        <dbReference type="ARBA" id="ARBA00023012"/>
    </source>
</evidence>
<dbReference type="InterPro" id="IPR050428">
    <property type="entry name" value="TCS_sensor_his_kinase"/>
</dbReference>
<dbReference type="InterPro" id="IPR003661">
    <property type="entry name" value="HisK_dim/P_dom"/>
</dbReference>
<dbReference type="Proteomes" id="UP001500665">
    <property type="component" value="Unassembled WGS sequence"/>
</dbReference>
<dbReference type="CDD" id="cd06225">
    <property type="entry name" value="HAMP"/>
    <property type="match status" value="1"/>
</dbReference>
<dbReference type="SMART" id="SM00304">
    <property type="entry name" value="HAMP"/>
    <property type="match status" value="1"/>
</dbReference>
<dbReference type="PANTHER" id="PTHR45436">
    <property type="entry name" value="SENSOR HISTIDINE KINASE YKOH"/>
    <property type="match status" value="1"/>
</dbReference>
<keyword evidence="15" id="KW-0067">ATP-binding</keyword>
<dbReference type="InterPro" id="IPR005467">
    <property type="entry name" value="His_kinase_dom"/>
</dbReference>
<dbReference type="SMART" id="SM00388">
    <property type="entry name" value="HisKA"/>
    <property type="match status" value="1"/>
</dbReference>
<feature type="transmembrane region" description="Helical" evidence="12">
    <location>
        <begin position="78"/>
        <end position="101"/>
    </location>
</feature>
<dbReference type="SMART" id="SM00387">
    <property type="entry name" value="HATPase_c"/>
    <property type="match status" value="1"/>
</dbReference>
<feature type="transmembrane region" description="Helical" evidence="12">
    <location>
        <begin position="7"/>
        <end position="30"/>
    </location>
</feature>
<dbReference type="Pfam" id="PF02518">
    <property type="entry name" value="HATPase_c"/>
    <property type="match status" value="1"/>
</dbReference>
<keyword evidence="16" id="KW-1185">Reference proteome</keyword>
<evidence type="ECO:0000256" key="8">
    <source>
        <dbReference type="ARBA" id="ARBA00022989"/>
    </source>
</evidence>